<dbReference type="Proteomes" id="UP000266841">
    <property type="component" value="Unassembled WGS sequence"/>
</dbReference>
<feature type="non-terminal residue" evidence="2">
    <location>
        <position position="1"/>
    </location>
</feature>
<feature type="region of interest" description="Disordered" evidence="1">
    <location>
        <begin position="129"/>
        <end position="159"/>
    </location>
</feature>
<name>K0RQF4_THAOC</name>
<dbReference type="AlphaFoldDB" id="K0RQF4"/>
<evidence type="ECO:0000256" key="1">
    <source>
        <dbReference type="SAM" id="MobiDB-lite"/>
    </source>
</evidence>
<evidence type="ECO:0000313" key="2">
    <source>
        <dbReference type="EMBL" id="EJK54579.1"/>
    </source>
</evidence>
<reference evidence="2 3" key="1">
    <citation type="journal article" date="2012" name="Genome Biol.">
        <title>Genome and low-iron response of an oceanic diatom adapted to chronic iron limitation.</title>
        <authorList>
            <person name="Lommer M."/>
            <person name="Specht M."/>
            <person name="Roy A.S."/>
            <person name="Kraemer L."/>
            <person name="Andreson R."/>
            <person name="Gutowska M.A."/>
            <person name="Wolf J."/>
            <person name="Bergner S.V."/>
            <person name="Schilhabel M.B."/>
            <person name="Klostermeier U.C."/>
            <person name="Beiko R.G."/>
            <person name="Rosenstiel P."/>
            <person name="Hippler M."/>
            <person name="Laroche J."/>
        </authorList>
    </citation>
    <scope>NUCLEOTIDE SEQUENCE [LARGE SCALE GENOMIC DNA]</scope>
    <source>
        <strain evidence="2 3">CCMP1005</strain>
    </source>
</reference>
<organism evidence="2 3">
    <name type="scientific">Thalassiosira oceanica</name>
    <name type="common">Marine diatom</name>
    <dbReference type="NCBI Taxonomy" id="159749"/>
    <lineage>
        <taxon>Eukaryota</taxon>
        <taxon>Sar</taxon>
        <taxon>Stramenopiles</taxon>
        <taxon>Ochrophyta</taxon>
        <taxon>Bacillariophyta</taxon>
        <taxon>Coscinodiscophyceae</taxon>
        <taxon>Thalassiosirophycidae</taxon>
        <taxon>Thalassiosirales</taxon>
        <taxon>Thalassiosiraceae</taxon>
        <taxon>Thalassiosira</taxon>
    </lineage>
</organism>
<gene>
    <name evidence="2" type="ORF">THAOC_25778</name>
</gene>
<accession>K0RQF4</accession>
<dbReference type="EMBL" id="AGNL01035628">
    <property type="protein sequence ID" value="EJK54579.1"/>
    <property type="molecule type" value="Genomic_DNA"/>
</dbReference>
<sequence>LYLGVRVAMGALDAMDALDALDWRCPRLACHHPRHLGVAVGGRGDAGCLRWGDHRVLHHTGTGLVGTRSEDQGGVRDPTYWVLKDERRPGGAGRSRGASVAGCFSTSFRAPREPSNGRHIVLGDFASAFPRPGSRGHRGRAGGSGPLGGEEEACLELNR</sequence>
<proteinExistence type="predicted"/>
<evidence type="ECO:0000313" key="3">
    <source>
        <dbReference type="Proteomes" id="UP000266841"/>
    </source>
</evidence>
<protein>
    <submittedName>
        <fullName evidence="2">Uncharacterized protein</fullName>
    </submittedName>
</protein>
<keyword evidence="3" id="KW-1185">Reference proteome</keyword>
<comment type="caution">
    <text evidence="2">The sequence shown here is derived from an EMBL/GenBank/DDBJ whole genome shotgun (WGS) entry which is preliminary data.</text>
</comment>
<feature type="compositionally biased region" description="Acidic residues" evidence="1">
    <location>
        <begin position="149"/>
        <end position="159"/>
    </location>
</feature>